<sequence length="398" mass="45607">MTDFINKKALPMIFWQKDTTGTWHDYAIPVYVTKDISTIEGLREVIINFYDDPSEIGYYPRQNDIMVPAVNRNDPDFSFWGLSWTTPYFLDDFLENTNVGNGVLFLTQIEGDNFKFVPVFGLDEETLFLKGNYKIEYIVSNCANNVWDRLTSEHPYLKQWGRDTGLNPISYDTKDYKYYDNPTEVNMYDIFKTMIAGINGDFDIVMKTYQNSNKPFTLDIINRTGYSNFTLPISNEKIVAYSKRSRNRSEGTNLVYGYNQTTGSLYKYAWLDKMGKVTIGTTYPKANTPRLGYCELDGDNPTDGELITRATSMLKGSLFYNYDEIDLKIDMANRYEIGTRNNPALPVTTENRLSTVYLNTIVAILGITDTPTYLEVREIDLLGGYIIVGKNDDITLGD</sequence>
<dbReference type="GeneID" id="19735896"/>
<organism evidence="1 2">
    <name type="scientific">Leuconostoc phage LN25</name>
    <dbReference type="NCBI Taxonomy" id="1262518"/>
    <lineage>
        <taxon>Viruses</taxon>
        <taxon>Duplodnaviria</taxon>
        <taxon>Heunggongvirae</taxon>
        <taxon>Uroviricota</taxon>
        <taxon>Caudoviricetes</taxon>
        <taxon>Mccleskeyvirinae</taxon>
        <taxon>Unaquatrovirus</taxon>
        <taxon>Unaquatrovirus LN25</taxon>
    </lineage>
</organism>
<dbReference type="RefSeq" id="YP_009044783.1">
    <property type="nucleotide sequence ID" value="NC_024386.1"/>
</dbReference>
<protein>
    <submittedName>
        <fullName evidence="1">Uncharacterized protein</fullName>
    </submittedName>
</protein>
<evidence type="ECO:0000313" key="2">
    <source>
        <dbReference type="Proteomes" id="UP000201442"/>
    </source>
</evidence>
<dbReference type="OrthoDB" id="2699at10239"/>
<evidence type="ECO:0000313" key="1">
    <source>
        <dbReference type="EMBL" id="AFY98392.1"/>
    </source>
</evidence>
<dbReference type="KEGG" id="vg:19735896"/>
<name>A0A059PAJ4_9CAUD</name>
<dbReference type="Proteomes" id="UP000201442">
    <property type="component" value="Segment"/>
</dbReference>
<gene>
    <name evidence="1" type="ORF">phiLN25_023</name>
</gene>
<proteinExistence type="predicted"/>
<reference evidence="1 2" key="1">
    <citation type="journal article" date="2014" name="Int. J. Food Microbiol.">
        <title>Sequence and comparative analysis of Leuconostoc dairy bacteriophages.</title>
        <authorList>
            <person name="Kot W."/>
            <person name="Hansen L.H."/>
            <person name="Neve H."/>
            <person name="Hammer K."/>
            <person name="Jacobsen S."/>
            <person name="Pedersen P.D."/>
            <person name="Sorensen S.J."/>
            <person name="Heller K.J."/>
            <person name="Vogensen F.K."/>
        </authorList>
    </citation>
    <scope>NUCLEOTIDE SEQUENCE [LARGE SCALE GENOMIC DNA]</scope>
</reference>
<accession>A0A059PAJ4</accession>
<dbReference type="EMBL" id="KC013026">
    <property type="protein sequence ID" value="AFY98392.1"/>
    <property type="molecule type" value="Genomic_DNA"/>
</dbReference>
<keyword evidence="2" id="KW-1185">Reference proteome</keyword>